<organism evidence="8 9">
    <name type="scientific">Orrella marina</name>
    <dbReference type="NCBI Taxonomy" id="2163011"/>
    <lineage>
        <taxon>Bacteria</taxon>
        <taxon>Pseudomonadati</taxon>
        <taxon>Pseudomonadota</taxon>
        <taxon>Betaproteobacteria</taxon>
        <taxon>Burkholderiales</taxon>
        <taxon>Alcaligenaceae</taxon>
        <taxon>Orrella</taxon>
    </lineage>
</organism>
<dbReference type="InterPro" id="IPR025202">
    <property type="entry name" value="PLD-like_dom"/>
</dbReference>
<keyword evidence="3 6" id="KW-0812">Transmembrane</keyword>
<dbReference type="GO" id="GO:0008808">
    <property type="term" value="F:cardiolipin synthase activity"/>
    <property type="evidence" value="ECO:0007669"/>
    <property type="project" value="TreeGrafter"/>
</dbReference>
<keyword evidence="4 6" id="KW-1133">Transmembrane helix</keyword>
<dbReference type="SUPFAM" id="SSF56024">
    <property type="entry name" value="Phospholipase D/nuclease"/>
    <property type="match status" value="2"/>
</dbReference>
<evidence type="ECO:0000256" key="5">
    <source>
        <dbReference type="ARBA" id="ARBA00023136"/>
    </source>
</evidence>
<feature type="domain" description="PLD phosphodiesterase" evidence="7">
    <location>
        <begin position="366"/>
        <end position="393"/>
    </location>
</feature>
<evidence type="ECO:0000256" key="3">
    <source>
        <dbReference type="ARBA" id="ARBA00022692"/>
    </source>
</evidence>
<evidence type="ECO:0000313" key="9">
    <source>
        <dbReference type="Proteomes" id="UP000244571"/>
    </source>
</evidence>
<dbReference type="PANTHER" id="PTHR21248">
    <property type="entry name" value="CARDIOLIPIN SYNTHASE"/>
    <property type="match status" value="1"/>
</dbReference>
<keyword evidence="5 6" id="KW-0472">Membrane</keyword>
<accession>A0A2R4XPG7</accession>
<sequence length="453" mass="50777">MTKQDVRAAIGWVAIVIFSPLLGALFYFFAGINRIRQERVSQQRVLQDHDLMLIERLVIKQSLPEWPHEFAALRRAGDSIARYKLLRGNSVELLDGGDQTYPAMLEAIADAKKSIAMQSYIFDHDRMGVRIAQALIDAHNRGVEIRVLIDAVGAKYSRPPITRMLMKGGVPTARFLPTAIGMRLAYANLRSHRKLLVIDGELALAGGMNIREGFTTEFGQNKMTRDTHFRIRGPATRQLMDSFAHEWEFTTKERLDGVQWFNSVNNVVQDANTPVRVVTSGPDRTLGANQSMVMAALSVAQHHVRIQSPYFLPDIVLIGALVTAARRGVIVDVVIPGNNNLKLVSAAMDAQLDQLVGAGVRIWKSTGTFDHSKLMAVDGLWSYAGSSNLDPRSLRLNFELDLEMYDQQMAHTIESRIDETIETSNRVTLESLRSKPFSIQLRNRLIWLASPYL</sequence>
<dbReference type="EMBL" id="CP028901">
    <property type="protein sequence ID" value="AWB35714.1"/>
    <property type="molecule type" value="Genomic_DNA"/>
</dbReference>
<keyword evidence="2" id="KW-1003">Cell membrane</keyword>
<dbReference type="OrthoDB" id="9762009at2"/>
<dbReference type="InterPro" id="IPR027379">
    <property type="entry name" value="CLS_N"/>
</dbReference>
<dbReference type="CDD" id="cd09157">
    <property type="entry name" value="PLDc_CLS_unchar2_1"/>
    <property type="match status" value="1"/>
</dbReference>
<gene>
    <name evidence="8" type="ORF">DBV39_07955</name>
</gene>
<dbReference type="PANTHER" id="PTHR21248:SF22">
    <property type="entry name" value="PHOSPHOLIPASE D"/>
    <property type="match status" value="1"/>
</dbReference>
<evidence type="ECO:0000313" key="8">
    <source>
        <dbReference type="EMBL" id="AWB35714.1"/>
    </source>
</evidence>
<dbReference type="GO" id="GO:0032049">
    <property type="term" value="P:cardiolipin biosynthetic process"/>
    <property type="evidence" value="ECO:0007669"/>
    <property type="project" value="UniProtKB-ARBA"/>
</dbReference>
<dbReference type="GO" id="GO:0005886">
    <property type="term" value="C:plasma membrane"/>
    <property type="evidence" value="ECO:0007669"/>
    <property type="project" value="UniProtKB-SubCell"/>
</dbReference>
<dbReference type="Pfam" id="PF13091">
    <property type="entry name" value="PLDc_2"/>
    <property type="match status" value="2"/>
</dbReference>
<feature type="domain" description="PLD phosphodiesterase" evidence="7">
    <location>
        <begin position="187"/>
        <end position="214"/>
    </location>
</feature>
<name>A0A2R4XPG7_9BURK</name>
<evidence type="ECO:0000256" key="1">
    <source>
        <dbReference type="ARBA" id="ARBA00004651"/>
    </source>
</evidence>
<evidence type="ECO:0000256" key="2">
    <source>
        <dbReference type="ARBA" id="ARBA00022475"/>
    </source>
</evidence>
<dbReference type="KEGG" id="boz:DBV39_07955"/>
<feature type="transmembrane region" description="Helical" evidence="6">
    <location>
        <begin position="6"/>
        <end position="29"/>
    </location>
</feature>
<dbReference type="Pfam" id="PF13396">
    <property type="entry name" value="PLDc_N"/>
    <property type="match status" value="1"/>
</dbReference>
<evidence type="ECO:0000256" key="4">
    <source>
        <dbReference type="ARBA" id="ARBA00022989"/>
    </source>
</evidence>
<dbReference type="Gene3D" id="3.30.870.10">
    <property type="entry name" value="Endonuclease Chain A"/>
    <property type="match status" value="2"/>
</dbReference>
<dbReference type="PROSITE" id="PS50035">
    <property type="entry name" value="PLD"/>
    <property type="match status" value="2"/>
</dbReference>
<proteinExistence type="predicted"/>
<dbReference type="InterPro" id="IPR001736">
    <property type="entry name" value="PLipase_D/transphosphatidylase"/>
</dbReference>
<reference evidence="8 9" key="1">
    <citation type="submission" date="2018-04" db="EMBL/GenBank/DDBJ databases">
        <title>Bordetella sp. HZ20 isolated from seawater.</title>
        <authorList>
            <person name="Sun C."/>
        </authorList>
    </citation>
    <scope>NUCLEOTIDE SEQUENCE [LARGE SCALE GENOMIC DNA]</scope>
    <source>
        <strain evidence="8 9">HZ20</strain>
    </source>
</reference>
<dbReference type="SMART" id="SM00155">
    <property type="entry name" value="PLDc"/>
    <property type="match status" value="2"/>
</dbReference>
<evidence type="ECO:0000259" key="7">
    <source>
        <dbReference type="PROSITE" id="PS50035"/>
    </source>
</evidence>
<evidence type="ECO:0000256" key="6">
    <source>
        <dbReference type="SAM" id="Phobius"/>
    </source>
</evidence>
<keyword evidence="9" id="KW-1185">Reference proteome</keyword>
<dbReference type="AlphaFoldDB" id="A0A2R4XPG7"/>
<comment type="subcellular location">
    <subcellularLocation>
        <location evidence="1">Cell membrane</location>
        <topology evidence="1">Multi-pass membrane protein</topology>
    </subcellularLocation>
</comment>
<protein>
    <submittedName>
        <fullName evidence="8">Cardiolipin synthase</fullName>
    </submittedName>
</protein>
<dbReference type="Proteomes" id="UP000244571">
    <property type="component" value="Chromosome"/>
</dbReference>